<feature type="region of interest" description="Disordered" evidence="1">
    <location>
        <begin position="637"/>
        <end position="657"/>
    </location>
</feature>
<evidence type="ECO:0000313" key="3">
    <source>
        <dbReference type="RefSeq" id="XP_052133094.1"/>
    </source>
</evidence>
<dbReference type="KEGG" id="foc:113202649"/>
<feature type="compositionally biased region" description="Polar residues" evidence="1">
    <location>
        <begin position="40"/>
        <end position="52"/>
    </location>
</feature>
<name>A0A9C6XVP9_FRAOC</name>
<proteinExistence type="predicted"/>
<feature type="compositionally biased region" description="Polar residues" evidence="1">
    <location>
        <begin position="1"/>
        <end position="13"/>
    </location>
</feature>
<organism evidence="2 3">
    <name type="scientific">Frankliniella occidentalis</name>
    <name type="common">Western flower thrips</name>
    <name type="synonym">Euthrips occidentalis</name>
    <dbReference type="NCBI Taxonomy" id="133901"/>
    <lineage>
        <taxon>Eukaryota</taxon>
        <taxon>Metazoa</taxon>
        <taxon>Ecdysozoa</taxon>
        <taxon>Arthropoda</taxon>
        <taxon>Hexapoda</taxon>
        <taxon>Insecta</taxon>
        <taxon>Pterygota</taxon>
        <taxon>Neoptera</taxon>
        <taxon>Paraneoptera</taxon>
        <taxon>Thysanoptera</taxon>
        <taxon>Terebrantia</taxon>
        <taxon>Thripoidea</taxon>
        <taxon>Thripidae</taxon>
        <taxon>Frankliniella</taxon>
    </lineage>
</organism>
<dbReference type="RefSeq" id="XP_052133094.1">
    <property type="nucleotide sequence ID" value="XM_052277134.1"/>
</dbReference>
<feature type="region of interest" description="Disordered" evidence="1">
    <location>
        <begin position="878"/>
        <end position="934"/>
    </location>
</feature>
<keyword evidence="2" id="KW-1185">Reference proteome</keyword>
<evidence type="ECO:0000313" key="2">
    <source>
        <dbReference type="Proteomes" id="UP000504606"/>
    </source>
</evidence>
<accession>A0A9C6XVP9</accession>
<protein>
    <submittedName>
        <fullName evidence="3">Uncharacterized protein LOC113202649 isoform X1</fullName>
    </submittedName>
</protein>
<dbReference type="OrthoDB" id="8197836at2759"/>
<sequence length="1162" mass="128008">MRSRSQELPSPQNAKAKPRFTLQSACIGRSPWLPAHTPERSSQNVLEQPSRVSSQNSLQSPRRSSQSSQRSLRSSSQKTPRRSSQSSQRSLRSSSQNSQKSPRRSSQSSQRSPRSSSQNSHKTPRRSSQSSQQSTRRFSLNSQQSTQCSSQSSQNSPQHPRTSLFLRRSPLRSPPLRYEACSPGRNKSLSSKGTFTFSGFNSDDFPTDEDLETFSDDSSSTMSGEINSNPRLVEGVRALDIEKAARRNDQDHDYFLMCVGDVIEVEAESACSDDEVVVTTPDSLEGDVQKDVRIADPVPPGLVADYMVWSDSSKKVEKYSFLRAFTDLSVEDSTDCDHPAITLTGENPTDLIGEKANTETTGSPAVRVVGVEHANEENHALVEMEHGANGDDGAPEDRDVVQVEHADRDPCEQEDRVVVGVEHADVDACSQADRAVRRMERVVVGVEHADGDACVEEDRVVVGVEHADEDACSQAGRGVGMEHSDEDISTEEDRTLTGLEHDADGDACVQEDLVVDGIEHADVDTCCSLARREMGQSDEEDRALVGLELDADEDACVPEDRVVVGVELADGDACVQDGRVVVGEHANGELCEVHEDCGVVGEYADGYPSLHESCVAGAKCADKETCAQPKHDAVESFCSEEDSHDESPHTDGGPLVQEGHDVVLAGSSAREGVLKEKQENNRDACRPQMLEKSSRLYQKTEVHSMESSPEKSCSLGLPVILDENCSRRPPSFSDLLIEPEECDDLFVPGHPTVGAFNESTDLFADDLPDFSQPSHVSSKQDGLDDLMYSKLPKLGDPFKDIINIESGSNGQLGDLISARIKHLSTMDSLSEMQDCNHYFMRDQALPAAEERLSEVSKEEEFVVDIEAETLRRFKYYGAASGSQDEEPPNLSPVVEPNHMSEDDECMSGNSKPLIDDVHEQPTGSCSSSSSPNRDIDALSLTQCAPLKRKAQFKRENDPATKRTRKSWEQWYQQFKTIVTTGREKLRAQNSQTTSVENKENFTPLFSEVQSCDSINGMDSFEIQNQPNSFSMEQSCAQKSELVNCDCHEDGSDCEAQFSSISITDQLVPGQANLDITGGCSLNTSSHLKKSLFKWSSVEPSLKAVNYNNHQIENERTCENSRAPSVPQRPVRVGLSKRANPKPLHVRRQWWVLSVLRETCSLQ</sequence>
<feature type="region of interest" description="Disordered" evidence="1">
    <location>
        <begin position="1"/>
        <end position="188"/>
    </location>
</feature>
<evidence type="ECO:0000256" key="1">
    <source>
        <dbReference type="SAM" id="MobiDB-lite"/>
    </source>
</evidence>
<dbReference type="Proteomes" id="UP000504606">
    <property type="component" value="Unplaced"/>
</dbReference>
<gene>
    <name evidence="3" type="primary">LOC113202649</name>
</gene>
<feature type="compositionally biased region" description="Low complexity" evidence="1">
    <location>
        <begin position="53"/>
        <end position="168"/>
    </location>
</feature>
<dbReference type="AlphaFoldDB" id="A0A9C6XVP9"/>
<reference evidence="3" key="1">
    <citation type="submission" date="2025-08" db="UniProtKB">
        <authorList>
            <consortium name="RefSeq"/>
        </authorList>
    </citation>
    <scope>IDENTIFICATION</scope>
    <source>
        <tissue evidence="3">Whole organism</tissue>
    </source>
</reference>
<dbReference type="GeneID" id="113202649"/>